<dbReference type="InterPro" id="IPR012338">
    <property type="entry name" value="Beta-lactam/transpept-like"/>
</dbReference>
<dbReference type="InterPro" id="IPR001466">
    <property type="entry name" value="Beta-lactam-related"/>
</dbReference>
<evidence type="ECO:0000259" key="1">
    <source>
        <dbReference type="Pfam" id="PF00144"/>
    </source>
</evidence>
<dbReference type="SUPFAM" id="SSF56601">
    <property type="entry name" value="beta-lactamase/transpeptidase-like"/>
    <property type="match status" value="1"/>
</dbReference>
<comment type="caution">
    <text evidence="2">The sequence shown here is derived from an EMBL/GenBank/DDBJ whole genome shotgun (WGS) entry which is preliminary data.</text>
</comment>
<dbReference type="Proteomes" id="UP001255246">
    <property type="component" value="Unassembled WGS sequence"/>
</dbReference>
<proteinExistence type="predicted"/>
<feature type="domain" description="Beta-lactamase-related" evidence="1">
    <location>
        <begin position="34"/>
        <end position="362"/>
    </location>
</feature>
<sequence length="377" mass="42404">MKKRIISSILLACLATVSAQKKEFPKDKQVKVKAVLKKYVDIGIPGLALTVYNDETGFWSHAEGMANVEHKMPITPEHLFYLQSVSKTYMAVVILQLYEKGKLQLDDPITKYVNNEWLVSIKGADQITIKMLLNHTSGLPEYSTDPILVSKIIQEPKRVFDVSEMLSHIKDKPLEFKPGSNYNYRNTNYGMLSLIADKVTGDHVGYMKRSIFKKLDLDATVYLSKYNRENNLNIVDAYWDILLEGFPVNITKLQRSNVSSMKGDDGIVASTKDAVLFLKGLVSGKLLKPKTLELMQEFVLNDEGKKQYGLGIQYYDLDVTYALGHSGGGVGAGCVLLYLPELDSIVFMATNFNTMMESPIRKKAEDLQTDILMALFM</sequence>
<dbReference type="InterPro" id="IPR050789">
    <property type="entry name" value="Diverse_Enzym_Activities"/>
</dbReference>
<dbReference type="PANTHER" id="PTHR43283">
    <property type="entry name" value="BETA-LACTAMASE-RELATED"/>
    <property type="match status" value="1"/>
</dbReference>
<organism evidence="2 3">
    <name type="scientific">Croceitalea rosinachiae</name>
    <dbReference type="NCBI Taxonomy" id="3075596"/>
    <lineage>
        <taxon>Bacteria</taxon>
        <taxon>Pseudomonadati</taxon>
        <taxon>Bacteroidota</taxon>
        <taxon>Flavobacteriia</taxon>
        <taxon>Flavobacteriales</taxon>
        <taxon>Flavobacteriaceae</taxon>
        <taxon>Croceitalea</taxon>
    </lineage>
</organism>
<accession>A0ABU3AGE6</accession>
<reference evidence="2 3" key="1">
    <citation type="submission" date="2023-09" db="EMBL/GenBank/DDBJ databases">
        <authorList>
            <person name="Rey-Velasco X."/>
        </authorList>
    </citation>
    <scope>NUCLEOTIDE SEQUENCE [LARGE SCALE GENOMIC DNA]</scope>
    <source>
        <strain evidence="2 3">F388</strain>
    </source>
</reference>
<dbReference type="GO" id="GO:0016787">
    <property type="term" value="F:hydrolase activity"/>
    <property type="evidence" value="ECO:0007669"/>
    <property type="project" value="UniProtKB-KW"/>
</dbReference>
<name>A0ABU3AGE6_9FLAO</name>
<dbReference type="Gene3D" id="3.40.710.10">
    <property type="entry name" value="DD-peptidase/beta-lactamase superfamily"/>
    <property type="match status" value="1"/>
</dbReference>
<keyword evidence="3" id="KW-1185">Reference proteome</keyword>
<dbReference type="EMBL" id="JAVRHR010000003">
    <property type="protein sequence ID" value="MDT0607966.1"/>
    <property type="molecule type" value="Genomic_DNA"/>
</dbReference>
<keyword evidence="2" id="KW-0378">Hydrolase</keyword>
<gene>
    <name evidence="2" type="ORF">RM706_13040</name>
</gene>
<dbReference type="RefSeq" id="WP_311352252.1">
    <property type="nucleotide sequence ID" value="NZ_JAVRHR010000003.1"/>
</dbReference>
<dbReference type="Pfam" id="PF00144">
    <property type="entry name" value="Beta-lactamase"/>
    <property type="match status" value="1"/>
</dbReference>
<evidence type="ECO:0000313" key="3">
    <source>
        <dbReference type="Proteomes" id="UP001255246"/>
    </source>
</evidence>
<protein>
    <submittedName>
        <fullName evidence="2">Serine hydrolase domain-containing protein</fullName>
        <ecNumber evidence="2">3.1.1.103</ecNumber>
    </submittedName>
</protein>
<dbReference type="EC" id="3.1.1.103" evidence="2"/>
<evidence type="ECO:0000313" key="2">
    <source>
        <dbReference type="EMBL" id="MDT0607966.1"/>
    </source>
</evidence>